<feature type="domain" description="ETS" evidence="8">
    <location>
        <begin position="401"/>
        <end position="485"/>
    </location>
</feature>
<keyword evidence="4 6" id="KW-0238">DNA-binding</keyword>
<dbReference type="PROSITE" id="PS00345">
    <property type="entry name" value="ETS_DOMAIN_1"/>
    <property type="match status" value="1"/>
</dbReference>
<gene>
    <name evidence="9" type="ORF">Anapl_09036</name>
</gene>
<accession>R0L3C7</accession>
<evidence type="ECO:0000256" key="4">
    <source>
        <dbReference type="ARBA" id="ARBA00023125"/>
    </source>
</evidence>
<dbReference type="InterPro" id="IPR000418">
    <property type="entry name" value="Ets_dom"/>
</dbReference>
<sequence>DGFCHQQVPFMGPGKSCTEEGRGRLGSDRKRKFLETDLAHDSEELFQDLSQLQEAWLAEGNAIKPLFFNFLAQVPDDEQFVPDFQSDNLVLHAPPPAKIKRELHSPSSELSACSHEQALCASYGDKCLYNCCCGFILWQCHRGVPSGHPAGAQDAHPSPSKGGQQLAPARSSAPGDLRAMRGAGRDPSGSAIPARGLGFTQEGQGDAGRKWSNPSPSAGGDLVTKPNGARRPRKDRARGDRLSRCWAGQGTRQQHPLGIVPYPHGSTEPGRRAPVPLAENTEGPHPLAGEPMALLHDFPIPDGCPTGRAISSRPTHPSFQSPMGIKQEPRDYCIDSEVPNCQSSYMRGGVFPSSHDGFSYEKDTRLYFDDTCVVPERLEGKVKQEPTLYREGPPYQRRGSLQLWQFLVTLLDDPANAHFIAWTGRGMEFKLIEPEEVARRWGIQKNRPAMNYDKLSRSLRYYYEKGIMQKASGLVAGERYVYKFVCDPDALFSMAYPDNQRPFLKAEPDCHVNEEDTLPLTHFEDSPAYLLEVDHCGGLPYAEGFAY</sequence>
<evidence type="ECO:0000256" key="1">
    <source>
        <dbReference type="ARBA" id="ARBA00004123"/>
    </source>
</evidence>
<dbReference type="Gene3D" id="1.10.10.10">
    <property type="entry name" value="Winged helix-like DNA-binding domain superfamily/Winged helix DNA-binding domain"/>
    <property type="match status" value="1"/>
</dbReference>
<comment type="subcellular location">
    <subcellularLocation>
        <location evidence="1 6">Nucleus</location>
    </subcellularLocation>
</comment>
<dbReference type="PROSITE" id="PS50061">
    <property type="entry name" value="ETS_DOMAIN_3"/>
    <property type="match status" value="1"/>
</dbReference>
<dbReference type="InterPro" id="IPR036390">
    <property type="entry name" value="WH_DNA-bd_sf"/>
</dbReference>
<dbReference type="InterPro" id="IPR006715">
    <property type="entry name" value="ETS_PEA3_N"/>
</dbReference>
<evidence type="ECO:0000313" key="9">
    <source>
        <dbReference type="EMBL" id="EOA94772.1"/>
    </source>
</evidence>
<keyword evidence="10" id="KW-1185">Reference proteome</keyword>
<dbReference type="EMBL" id="KB744591">
    <property type="protein sequence ID" value="EOA94772.1"/>
    <property type="molecule type" value="Genomic_DNA"/>
</dbReference>
<evidence type="ECO:0000256" key="7">
    <source>
        <dbReference type="SAM" id="MobiDB-lite"/>
    </source>
</evidence>
<name>R0L3C7_ANAPL</name>
<dbReference type="InterPro" id="IPR036388">
    <property type="entry name" value="WH-like_DNA-bd_sf"/>
</dbReference>
<dbReference type="AlphaFoldDB" id="R0L3C7"/>
<dbReference type="FunFam" id="1.10.10.10:FF:000121">
    <property type="entry name" value="ETS translocation variant 5"/>
    <property type="match status" value="1"/>
</dbReference>
<feature type="region of interest" description="Disordered" evidence="7">
    <location>
        <begin position="147"/>
        <end position="272"/>
    </location>
</feature>
<feature type="non-terminal residue" evidence="9">
    <location>
        <position position="547"/>
    </location>
</feature>
<dbReference type="GO" id="GO:0045893">
    <property type="term" value="P:positive regulation of DNA-templated transcription"/>
    <property type="evidence" value="ECO:0007669"/>
    <property type="project" value="UniProtKB-ARBA"/>
</dbReference>
<dbReference type="InterPro" id="IPR046328">
    <property type="entry name" value="ETS_fam"/>
</dbReference>
<dbReference type="PANTHER" id="PTHR11849">
    <property type="entry name" value="ETS"/>
    <property type="match status" value="1"/>
</dbReference>
<dbReference type="PRINTS" id="PR00454">
    <property type="entry name" value="ETSDOMAIN"/>
</dbReference>
<dbReference type="Proteomes" id="UP000296049">
    <property type="component" value="Unassembled WGS sequence"/>
</dbReference>
<dbReference type="PANTHER" id="PTHR11849:SF160">
    <property type="entry name" value="ETS TRANSLOCATION VARIANT 5"/>
    <property type="match status" value="1"/>
</dbReference>
<feature type="non-terminal residue" evidence="9">
    <location>
        <position position="1"/>
    </location>
</feature>
<evidence type="ECO:0000256" key="2">
    <source>
        <dbReference type="ARBA" id="ARBA00005562"/>
    </source>
</evidence>
<keyword evidence="3" id="KW-0597">Phosphoprotein</keyword>
<keyword evidence="5 6" id="KW-0539">Nucleus</keyword>
<dbReference type="Pfam" id="PF04621">
    <property type="entry name" value="ETS_PEA3_N"/>
    <property type="match status" value="2"/>
</dbReference>
<dbReference type="GO" id="GO:0043565">
    <property type="term" value="F:sequence-specific DNA binding"/>
    <property type="evidence" value="ECO:0007669"/>
    <property type="project" value="InterPro"/>
</dbReference>
<evidence type="ECO:0000313" key="10">
    <source>
        <dbReference type="Proteomes" id="UP000296049"/>
    </source>
</evidence>
<evidence type="ECO:0000256" key="5">
    <source>
        <dbReference type="ARBA" id="ARBA00023242"/>
    </source>
</evidence>
<evidence type="ECO:0000259" key="8">
    <source>
        <dbReference type="PROSITE" id="PS50061"/>
    </source>
</evidence>
<evidence type="ECO:0000256" key="3">
    <source>
        <dbReference type="ARBA" id="ARBA00022553"/>
    </source>
</evidence>
<dbReference type="Pfam" id="PF00178">
    <property type="entry name" value="Ets"/>
    <property type="match status" value="1"/>
</dbReference>
<dbReference type="GO" id="GO:0030154">
    <property type="term" value="P:cell differentiation"/>
    <property type="evidence" value="ECO:0007669"/>
    <property type="project" value="TreeGrafter"/>
</dbReference>
<evidence type="ECO:0000256" key="6">
    <source>
        <dbReference type="RuleBase" id="RU004019"/>
    </source>
</evidence>
<proteinExistence type="inferred from homology"/>
<dbReference type="GO" id="GO:0000981">
    <property type="term" value="F:DNA-binding transcription factor activity, RNA polymerase II-specific"/>
    <property type="evidence" value="ECO:0007669"/>
    <property type="project" value="TreeGrafter"/>
</dbReference>
<dbReference type="PROSITE" id="PS00346">
    <property type="entry name" value="ETS_DOMAIN_2"/>
    <property type="match status" value="1"/>
</dbReference>
<dbReference type="SUPFAM" id="SSF46785">
    <property type="entry name" value="Winged helix' DNA-binding domain"/>
    <property type="match status" value="1"/>
</dbReference>
<reference evidence="10" key="1">
    <citation type="journal article" date="2013" name="Nat. Genet.">
        <title>The duck genome and transcriptome provide insight into an avian influenza virus reservoir species.</title>
        <authorList>
            <person name="Huang Y."/>
            <person name="Li Y."/>
            <person name="Burt D.W."/>
            <person name="Chen H."/>
            <person name="Zhang Y."/>
            <person name="Qian W."/>
            <person name="Kim H."/>
            <person name="Gan S."/>
            <person name="Zhao Y."/>
            <person name="Li J."/>
            <person name="Yi K."/>
            <person name="Feng H."/>
            <person name="Zhu P."/>
            <person name="Li B."/>
            <person name="Liu Q."/>
            <person name="Fairley S."/>
            <person name="Magor K.E."/>
            <person name="Du Z."/>
            <person name="Hu X."/>
            <person name="Goodman L."/>
            <person name="Tafer H."/>
            <person name="Vignal A."/>
            <person name="Lee T."/>
            <person name="Kim K.W."/>
            <person name="Sheng Z."/>
            <person name="An Y."/>
            <person name="Searle S."/>
            <person name="Herrero J."/>
            <person name="Groenen M.A."/>
            <person name="Crooijmans R.P."/>
            <person name="Faraut T."/>
            <person name="Cai Q."/>
            <person name="Webster R.G."/>
            <person name="Aldridge J.R."/>
            <person name="Warren W.C."/>
            <person name="Bartschat S."/>
            <person name="Kehr S."/>
            <person name="Marz M."/>
            <person name="Stadler P.F."/>
            <person name="Smith J."/>
            <person name="Kraus R.H."/>
            <person name="Zhao Y."/>
            <person name="Ren L."/>
            <person name="Fei J."/>
            <person name="Morisson M."/>
            <person name="Kaiser P."/>
            <person name="Griffin D.K."/>
            <person name="Rao M."/>
            <person name="Pitel F."/>
            <person name="Wang J."/>
            <person name="Li N."/>
        </authorList>
    </citation>
    <scope>NUCLEOTIDE SEQUENCE [LARGE SCALE GENOMIC DNA]</scope>
</reference>
<dbReference type="GO" id="GO:0005634">
    <property type="term" value="C:nucleus"/>
    <property type="evidence" value="ECO:0007669"/>
    <property type="project" value="UniProtKB-SubCell"/>
</dbReference>
<protein>
    <submittedName>
        <fullName evidence="9">ETS translocation variant 5</fullName>
    </submittedName>
</protein>
<comment type="similarity">
    <text evidence="2 6">Belongs to the ETS family.</text>
</comment>
<organism evidence="9 10">
    <name type="scientific">Anas platyrhynchos</name>
    <name type="common">Mallard</name>
    <name type="synonym">Anas boschas</name>
    <dbReference type="NCBI Taxonomy" id="8839"/>
    <lineage>
        <taxon>Eukaryota</taxon>
        <taxon>Metazoa</taxon>
        <taxon>Chordata</taxon>
        <taxon>Craniata</taxon>
        <taxon>Vertebrata</taxon>
        <taxon>Euteleostomi</taxon>
        <taxon>Archelosauria</taxon>
        <taxon>Archosauria</taxon>
        <taxon>Dinosauria</taxon>
        <taxon>Saurischia</taxon>
        <taxon>Theropoda</taxon>
        <taxon>Coelurosauria</taxon>
        <taxon>Aves</taxon>
        <taxon>Neognathae</taxon>
        <taxon>Galloanserae</taxon>
        <taxon>Anseriformes</taxon>
        <taxon>Anatidae</taxon>
        <taxon>Anatinae</taxon>
        <taxon>Anas</taxon>
    </lineage>
</organism>
<dbReference type="SMART" id="SM00413">
    <property type="entry name" value="ETS"/>
    <property type="match status" value="1"/>
</dbReference>